<evidence type="ECO:0000256" key="4">
    <source>
        <dbReference type="ARBA" id="ARBA00022741"/>
    </source>
</evidence>
<dbReference type="InterPro" id="IPR050795">
    <property type="entry name" value="Asn_Synthetase"/>
</dbReference>
<dbReference type="GO" id="GO:0006529">
    <property type="term" value="P:asparagine biosynthetic process"/>
    <property type="evidence" value="ECO:0007669"/>
    <property type="project" value="UniProtKB-KW"/>
</dbReference>
<dbReference type="EMBL" id="AJ549919">
    <property type="protein sequence ID" value="CAD71256.1"/>
    <property type="molecule type" value="mRNA"/>
</dbReference>
<keyword evidence="4 9" id="KW-0547">Nucleotide-binding</keyword>
<feature type="binding site" evidence="11">
    <location>
        <begin position="359"/>
        <end position="360"/>
    </location>
    <ligand>
        <name>ATP</name>
        <dbReference type="ChEBI" id="CHEBI:30616"/>
    </ligand>
</feature>
<comment type="catalytic activity">
    <reaction evidence="8 9">
        <text>L-aspartate + L-glutamine + ATP + H2O = L-asparagine + L-glutamate + AMP + diphosphate + H(+)</text>
        <dbReference type="Rhea" id="RHEA:12228"/>
        <dbReference type="ChEBI" id="CHEBI:15377"/>
        <dbReference type="ChEBI" id="CHEBI:15378"/>
        <dbReference type="ChEBI" id="CHEBI:29985"/>
        <dbReference type="ChEBI" id="CHEBI:29991"/>
        <dbReference type="ChEBI" id="CHEBI:30616"/>
        <dbReference type="ChEBI" id="CHEBI:33019"/>
        <dbReference type="ChEBI" id="CHEBI:58048"/>
        <dbReference type="ChEBI" id="CHEBI:58359"/>
        <dbReference type="ChEBI" id="CHEBI:456215"/>
        <dbReference type="EC" id="6.3.5.4"/>
    </reaction>
</comment>
<keyword evidence="5 9" id="KW-0067">ATP-binding</keyword>
<reference evidence="14" key="1">
    <citation type="submission" date="2003-03" db="EMBL/GenBank/DDBJ databases">
        <title>Lotus japonicus LjAS3 gene codes for a novel asparagine synthetase isoform.</title>
        <authorList>
            <person name="Flemetakis E."/>
            <person name="Katinakis P."/>
        </authorList>
    </citation>
    <scope>NUCLEOTIDE SEQUENCE</scope>
    <source>
        <tissue evidence="14">Root nodule</tissue>
    </source>
</reference>
<dbReference type="InterPro" id="IPR001962">
    <property type="entry name" value="Asn_synthase"/>
</dbReference>
<dbReference type="Pfam" id="PF13537">
    <property type="entry name" value="GATase_7"/>
    <property type="match status" value="1"/>
</dbReference>
<evidence type="ECO:0000256" key="1">
    <source>
        <dbReference type="ARBA" id="ARBA00005187"/>
    </source>
</evidence>
<dbReference type="GO" id="GO:0005829">
    <property type="term" value="C:cytosol"/>
    <property type="evidence" value="ECO:0007669"/>
    <property type="project" value="TreeGrafter"/>
</dbReference>
<dbReference type="InterPro" id="IPR033738">
    <property type="entry name" value="AsnB_N"/>
</dbReference>
<dbReference type="PIRSF" id="PIRSF001589">
    <property type="entry name" value="Asn_synthetase_glu-h"/>
    <property type="match status" value="1"/>
</dbReference>
<dbReference type="NCBIfam" id="NF006949">
    <property type="entry name" value="PRK09431.1"/>
    <property type="match status" value="1"/>
</dbReference>
<evidence type="ECO:0000256" key="5">
    <source>
        <dbReference type="ARBA" id="ARBA00022840"/>
    </source>
</evidence>
<feature type="active site" description="For GATase activity" evidence="10">
    <location>
        <position position="2"/>
    </location>
</feature>
<sequence length="635" mass="68863">MCGICCVIGVPAGAESIRSTVLDRAKRIRHRGPDWTGVYAKGKNIIVHERLSIVDVETGNQPLKSADGKQVLVCNGEIYNHLQLRQSLKAPVQFATNSDSECILHLYNERGVGFVNSLNGIFGFVLIDEAKDTFIVARDHEGIIPLYYGWDETGALWVASELKALHDVCVRFEEFPPGHVLHGKVGSAGKLEKWYQPVWHDEAYVPAATAACDIKGLRESLEAAVERQMMTDVPYGVLLSGGLDSSVISAVAVRVAAKRAAAKADSKHTELGHVDPKSVVHSFSVGLKGSPDLKAAREVAAFIGTEHHEFVFTVDDGINALRDVIYHLETFDTTTIRASTAMYLMSRKIKALGVKMVLSGEGSDEVFGGYLYFHKAPDRVEFHKETVRKLKALNKFDCLRANKSTMAWGLEARVPFLDKEFLDFAMTLDPTHKMCGKHAGGRIEKWIVRKAFEGYLPPAILWRQKEQFSDGVGYSWIDSLKAFADAKVSDAQLAAAAFKFPENTPLTKESYLYRSIFETHYPEPAARACVPGGPSVACSTPAAIAWDAAFQKMADPSGRAVAGVHADAYAVAADDKTPDTSADAKHGTAAEHKASGATRAPFIAAANGIKCSAEAALPHALPKPVALASGKAEAE</sequence>
<dbReference type="PANTHER" id="PTHR11772">
    <property type="entry name" value="ASPARAGINE SYNTHETASE"/>
    <property type="match status" value="1"/>
</dbReference>
<dbReference type="PROSITE" id="PS51278">
    <property type="entry name" value="GATASE_TYPE_2"/>
    <property type="match status" value="1"/>
</dbReference>
<dbReference type="NCBIfam" id="TIGR01536">
    <property type="entry name" value="asn_synth_AEB"/>
    <property type="match status" value="1"/>
</dbReference>
<dbReference type="AlphaFoldDB" id="Q84L98"/>
<dbReference type="Gene3D" id="3.60.20.10">
    <property type="entry name" value="Glutamine Phosphoribosylpyrophosphate, subunit 1, domain 1"/>
    <property type="match status" value="1"/>
</dbReference>
<dbReference type="EC" id="6.3.5.4" evidence="9"/>
<evidence type="ECO:0000256" key="8">
    <source>
        <dbReference type="ARBA" id="ARBA00048741"/>
    </source>
</evidence>
<evidence type="ECO:0000256" key="3">
    <source>
        <dbReference type="ARBA" id="ARBA00022605"/>
    </source>
</evidence>
<organism evidence="14">
    <name type="scientific">Lotus japonicus</name>
    <name type="common">Lotus corniculatus var. japonicus</name>
    <dbReference type="NCBI Taxonomy" id="34305"/>
    <lineage>
        <taxon>Eukaryota</taxon>
        <taxon>Viridiplantae</taxon>
        <taxon>Streptophyta</taxon>
        <taxon>Embryophyta</taxon>
        <taxon>Tracheophyta</taxon>
        <taxon>Spermatophyta</taxon>
        <taxon>Magnoliopsida</taxon>
        <taxon>eudicotyledons</taxon>
        <taxon>Gunneridae</taxon>
        <taxon>Pentapetalae</taxon>
        <taxon>rosids</taxon>
        <taxon>fabids</taxon>
        <taxon>Fabales</taxon>
        <taxon>Fabaceae</taxon>
        <taxon>Papilionoideae</taxon>
        <taxon>50 kb inversion clade</taxon>
        <taxon>NPAAA clade</taxon>
        <taxon>Hologalegina</taxon>
        <taxon>robinioid clade</taxon>
        <taxon>Loteae</taxon>
        <taxon>Lotus</taxon>
    </lineage>
</organism>
<dbReference type="GO" id="GO:0005524">
    <property type="term" value="F:ATP binding"/>
    <property type="evidence" value="ECO:0007669"/>
    <property type="project" value="UniProtKB-KW"/>
</dbReference>
<comment type="pathway">
    <text evidence="1">Amino-acid biosynthesis; L-asparagine biosynthesis; L-asparagine from L-aspartate (L-Gln route): step 1/1.</text>
</comment>
<dbReference type="GO" id="GO:0004066">
    <property type="term" value="F:asparagine synthase (glutamine-hydrolyzing) activity"/>
    <property type="evidence" value="ECO:0007669"/>
    <property type="project" value="UniProtKB-EC"/>
</dbReference>
<protein>
    <recommendedName>
        <fullName evidence="9">Asparagine synthetase [glutamine-hydrolyzing]</fullName>
        <ecNumber evidence="9">6.3.5.4</ecNumber>
    </recommendedName>
</protein>
<keyword evidence="6 10" id="KW-0061">Asparagine biosynthesis</keyword>
<dbReference type="InterPro" id="IPR017932">
    <property type="entry name" value="GATase_2_dom"/>
</dbReference>
<dbReference type="InterPro" id="IPR014729">
    <property type="entry name" value="Rossmann-like_a/b/a_fold"/>
</dbReference>
<evidence type="ECO:0000256" key="2">
    <source>
        <dbReference type="ARBA" id="ARBA00022598"/>
    </source>
</evidence>
<dbReference type="CDD" id="cd01991">
    <property type="entry name" value="Asn_synthase_B_C"/>
    <property type="match status" value="1"/>
</dbReference>
<evidence type="ECO:0000259" key="13">
    <source>
        <dbReference type="PROSITE" id="PS51278"/>
    </source>
</evidence>
<evidence type="ECO:0000256" key="7">
    <source>
        <dbReference type="ARBA" id="ARBA00022962"/>
    </source>
</evidence>
<dbReference type="SUPFAM" id="SSF52402">
    <property type="entry name" value="Adenine nucleotide alpha hydrolases-like"/>
    <property type="match status" value="1"/>
</dbReference>
<feature type="binding site" evidence="11">
    <location>
        <position position="285"/>
    </location>
    <ligand>
        <name>ATP</name>
        <dbReference type="ChEBI" id="CHEBI:30616"/>
    </ligand>
</feature>
<feature type="site" description="Important for beta-aspartyl-AMP intermediate formation" evidence="12">
    <location>
        <position position="361"/>
    </location>
</feature>
<evidence type="ECO:0000256" key="12">
    <source>
        <dbReference type="PIRSR" id="PIRSR001589-3"/>
    </source>
</evidence>
<dbReference type="FunFam" id="3.40.50.620:FF:000031">
    <property type="entry name" value="Asparagine synthase B"/>
    <property type="match status" value="1"/>
</dbReference>
<feature type="binding site" evidence="11">
    <location>
        <position position="238"/>
    </location>
    <ligand>
        <name>ATP</name>
        <dbReference type="ChEBI" id="CHEBI:30616"/>
    </ligand>
</feature>
<evidence type="ECO:0000256" key="9">
    <source>
        <dbReference type="PIRNR" id="PIRNR001589"/>
    </source>
</evidence>
<evidence type="ECO:0000256" key="6">
    <source>
        <dbReference type="ARBA" id="ARBA00022888"/>
    </source>
</evidence>
<dbReference type="Gene3D" id="3.40.50.620">
    <property type="entry name" value="HUPs"/>
    <property type="match status" value="1"/>
</dbReference>
<dbReference type="SUPFAM" id="SSF56235">
    <property type="entry name" value="N-terminal nucleophile aminohydrolases (Ntn hydrolases)"/>
    <property type="match status" value="1"/>
</dbReference>
<dbReference type="PANTHER" id="PTHR11772:SF2">
    <property type="entry name" value="ASPARAGINE SYNTHETASE [GLUTAMINE-HYDROLYZING]"/>
    <property type="match status" value="1"/>
</dbReference>
<gene>
    <name evidence="14" type="primary">as3</name>
</gene>
<evidence type="ECO:0000256" key="11">
    <source>
        <dbReference type="PIRSR" id="PIRSR001589-2"/>
    </source>
</evidence>
<dbReference type="Pfam" id="PF00733">
    <property type="entry name" value="Asn_synthase"/>
    <property type="match status" value="1"/>
</dbReference>
<name>Q84L98_LOTJA</name>
<evidence type="ECO:0000256" key="10">
    <source>
        <dbReference type="PIRSR" id="PIRSR001589-1"/>
    </source>
</evidence>
<feature type="binding site" evidence="11">
    <location>
        <position position="99"/>
    </location>
    <ligand>
        <name>L-glutamine</name>
        <dbReference type="ChEBI" id="CHEBI:58359"/>
    </ligand>
</feature>
<evidence type="ECO:0000313" key="14">
    <source>
        <dbReference type="EMBL" id="CAD71256.1"/>
    </source>
</evidence>
<keyword evidence="2 14" id="KW-0436">Ligase</keyword>
<dbReference type="InterPro" id="IPR029055">
    <property type="entry name" value="Ntn_hydrolases_N"/>
</dbReference>
<feature type="domain" description="Glutamine amidotransferase type-2" evidence="13">
    <location>
        <begin position="2"/>
        <end position="186"/>
    </location>
</feature>
<keyword evidence="7 10" id="KW-0315">Glutamine amidotransferase</keyword>
<accession>Q84L98</accession>
<proteinExistence type="evidence at transcript level"/>
<keyword evidence="3 10" id="KW-0028">Amino-acid biosynthesis</keyword>
<dbReference type="InterPro" id="IPR006426">
    <property type="entry name" value="Asn_synth_AEB"/>
</dbReference>
<dbReference type="CDD" id="cd00712">
    <property type="entry name" value="AsnB"/>
    <property type="match status" value="1"/>
</dbReference>